<dbReference type="EMBL" id="CM004466">
    <property type="protein sequence ID" value="OCU02120.1"/>
    <property type="molecule type" value="Genomic_DNA"/>
</dbReference>
<proteinExistence type="predicted"/>
<protein>
    <submittedName>
        <fullName evidence="1">Uncharacterized protein</fullName>
    </submittedName>
</protein>
<accession>A0A974E1N2</accession>
<sequence length="66" mass="7604">MNLSFAHSLSTPSTKWLFLPLFCRSPSHSFIRKKKSRWALNEITDFSAMKQNENLAPGSHLLREAK</sequence>
<dbReference type="AlphaFoldDB" id="A0A974E1N2"/>
<dbReference type="Proteomes" id="UP000694892">
    <property type="component" value="Chromosome 1L"/>
</dbReference>
<name>A0A974E1N2_XENLA</name>
<reference evidence="2" key="1">
    <citation type="journal article" date="2016" name="Nature">
        <title>Genome evolution in the allotetraploid frog Xenopus laevis.</title>
        <authorList>
            <person name="Session A.M."/>
            <person name="Uno Y."/>
            <person name="Kwon T."/>
            <person name="Chapman J.A."/>
            <person name="Toyoda A."/>
            <person name="Takahashi S."/>
            <person name="Fukui A."/>
            <person name="Hikosaka A."/>
            <person name="Suzuki A."/>
            <person name="Kondo M."/>
            <person name="van Heeringen S.J."/>
            <person name="Quigley I."/>
            <person name="Heinz S."/>
            <person name="Ogino H."/>
            <person name="Ochi H."/>
            <person name="Hellsten U."/>
            <person name="Lyons J.B."/>
            <person name="Simakov O."/>
            <person name="Putnam N."/>
            <person name="Stites J."/>
            <person name="Kuroki Y."/>
            <person name="Tanaka T."/>
            <person name="Michiue T."/>
            <person name="Watanabe M."/>
            <person name="Bogdanovic O."/>
            <person name="Lister R."/>
            <person name="Georgiou G."/>
            <person name="Paranjpe S.S."/>
            <person name="van Kruijsbergen I."/>
            <person name="Shu S."/>
            <person name="Carlson J."/>
            <person name="Kinoshita T."/>
            <person name="Ohta Y."/>
            <person name="Mawaribuchi S."/>
            <person name="Jenkins J."/>
            <person name="Grimwood J."/>
            <person name="Schmutz J."/>
            <person name="Mitros T."/>
            <person name="Mozaffari S.V."/>
            <person name="Suzuki Y."/>
            <person name="Haramoto Y."/>
            <person name="Yamamoto T.S."/>
            <person name="Takagi C."/>
            <person name="Heald R."/>
            <person name="Miller K."/>
            <person name="Haudenschild C."/>
            <person name="Kitzman J."/>
            <person name="Nakayama T."/>
            <person name="Izutsu Y."/>
            <person name="Robert J."/>
            <person name="Fortriede J."/>
            <person name="Burns K."/>
            <person name="Lotay V."/>
            <person name="Karimi K."/>
            <person name="Yasuoka Y."/>
            <person name="Dichmann D.S."/>
            <person name="Flajnik M.F."/>
            <person name="Houston D.W."/>
            <person name="Shendure J."/>
            <person name="DuPasquier L."/>
            <person name="Vize P.D."/>
            <person name="Zorn A.M."/>
            <person name="Ito M."/>
            <person name="Marcotte E.M."/>
            <person name="Wallingford J.B."/>
            <person name="Ito Y."/>
            <person name="Asashima M."/>
            <person name="Ueno N."/>
            <person name="Matsuda Y."/>
            <person name="Veenstra G.J."/>
            <person name="Fujiyama A."/>
            <person name="Harland R.M."/>
            <person name="Taira M."/>
            <person name="Rokhsar D.S."/>
        </authorList>
    </citation>
    <scope>NUCLEOTIDE SEQUENCE [LARGE SCALE GENOMIC DNA]</scope>
    <source>
        <strain evidence="2">J</strain>
    </source>
</reference>
<gene>
    <name evidence="1" type="ORF">XELAEV_18007881mg</name>
</gene>
<organism evidence="1 2">
    <name type="scientific">Xenopus laevis</name>
    <name type="common">African clawed frog</name>
    <dbReference type="NCBI Taxonomy" id="8355"/>
    <lineage>
        <taxon>Eukaryota</taxon>
        <taxon>Metazoa</taxon>
        <taxon>Chordata</taxon>
        <taxon>Craniata</taxon>
        <taxon>Vertebrata</taxon>
        <taxon>Euteleostomi</taxon>
        <taxon>Amphibia</taxon>
        <taxon>Batrachia</taxon>
        <taxon>Anura</taxon>
        <taxon>Pipoidea</taxon>
        <taxon>Pipidae</taxon>
        <taxon>Xenopodinae</taxon>
        <taxon>Xenopus</taxon>
        <taxon>Xenopus</taxon>
    </lineage>
</organism>
<evidence type="ECO:0000313" key="2">
    <source>
        <dbReference type="Proteomes" id="UP000694892"/>
    </source>
</evidence>
<evidence type="ECO:0000313" key="1">
    <source>
        <dbReference type="EMBL" id="OCU02120.1"/>
    </source>
</evidence>